<accession>V4RW17</accession>
<evidence type="ECO:0000259" key="10">
    <source>
        <dbReference type="PROSITE" id="PS50052"/>
    </source>
</evidence>
<evidence type="ECO:0000256" key="4">
    <source>
        <dbReference type="ARBA" id="ARBA00022679"/>
    </source>
</evidence>
<feature type="domain" description="Guanylate kinase-like" evidence="10">
    <location>
        <begin position="13"/>
        <end position="196"/>
    </location>
</feature>
<keyword evidence="7 9" id="KW-0067">ATP-binding</keyword>
<comment type="similarity">
    <text evidence="1 9">Belongs to the guanylate kinase family.</text>
</comment>
<gene>
    <name evidence="9" type="primary">gmk</name>
    <name evidence="11" type="ORF">N177_0209</name>
</gene>
<dbReference type="EC" id="2.7.4.8" evidence="2 9"/>
<evidence type="ECO:0000256" key="7">
    <source>
        <dbReference type="ARBA" id="ARBA00022840"/>
    </source>
</evidence>
<keyword evidence="12" id="KW-1185">Reference proteome</keyword>
<dbReference type="RefSeq" id="WP_023430366.1">
    <property type="nucleotide sequence ID" value="NZ_AWXZ01000007.1"/>
</dbReference>
<evidence type="ECO:0000256" key="2">
    <source>
        <dbReference type="ARBA" id="ARBA00012961"/>
    </source>
</evidence>
<sequence length="219" mass="24784">MPEPTPGDSPRRGLILVLSSPSGAGKTSIARALLAQEAESGHRIDLSISVTTRSRRPSEVDGIHYHFRSVRQFETMRDRGELLEWAEVHGNWYGTPLEPVEAALRAGEDVLFDIDWQGTRQVAQAMPEDVVTVFILPPSLAELRSRLERRAEDSPEVIARRLENAREEIGHWREYGYLVINRDLEVSVEAVRSILHAERHRQERQKPAQILADELISGL</sequence>
<dbReference type="Pfam" id="PF00625">
    <property type="entry name" value="Guanylate_kin"/>
    <property type="match status" value="1"/>
</dbReference>
<dbReference type="STRING" id="631454.N177_0209"/>
<dbReference type="EMBL" id="AWXZ01000007">
    <property type="protein sequence ID" value="ESR27230.1"/>
    <property type="molecule type" value="Genomic_DNA"/>
</dbReference>
<evidence type="ECO:0000256" key="8">
    <source>
        <dbReference type="ARBA" id="ARBA00030128"/>
    </source>
</evidence>
<keyword evidence="9" id="KW-0963">Cytoplasm</keyword>
<evidence type="ECO:0000256" key="3">
    <source>
        <dbReference type="ARBA" id="ARBA00016296"/>
    </source>
</evidence>
<dbReference type="FunFam" id="3.30.63.10:FF:000002">
    <property type="entry name" value="Guanylate kinase 1"/>
    <property type="match status" value="1"/>
</dbReference>
<protein>
    <recommendedName>
        <fullName evidence="3 9">Guanylate kinase</fullName>
        <ecNumber evidence="2 9">2.7.4.8</ecNumber>
    </recommendedName>
    <alternativeName>
        <fullName evidence="8 9">GMP kinase</fullName>
    </alternativeName>
</protein>
<dbReference type="InterPro" id="IPR008144">
    <property type="entry name" value="Guanylate_kin-like_dom"/>
</dbReference>
<dbReference type="Gene3D" id="3.30.63.10">
    <property type="entry name" value="Guanylate Kinase phosphate binding domain"/>
    <property type="match status" value="1"/>
</dbReference>
<dbReference type="SUPFAM" id="SSF52540">
    <property type="entry name" value="P-loop containing nucleoside triphosphate hydrolases"/>
    <property type="match status" value="1"/>
</dbReference>
<dbReference type="InterPro" id="IPR008145">
    <property type="entry name" value="GK/Ca_channel_bsu"/>
</dbReference>
<evidence type="ECO:0000256" key="6">
    <source>
        <dbReference type="ARBA" id="ARBA00022777"/>
    </source>
</evidence>
<dbReference type="PROSITE" id="PS50052">
    <property type="entry name" value="GUANYLATE_KINASE_2"/>
    <property type="match status" value="1"/>
</dbReference>
<keyword evidence="6 9" id="KW-0418">Kinase</keyword>
<dbReference type="InterPro" id="IPR027417">
    <property type="entry name" value="P-loop_NTPase"/>
</dbReference>
<dbReference type="GO" id="GO:0004385">
    <property type="term" value="F:GMP kinase activity"/>
    <property type="evidence" value="ECO:0007669"/>
    <property type="project" value="UniProtKB-UniRule"/>
</dbReference>
<dbReference type="InterPro" id="IPR020590">
    <property type="entry name" value="Guanylate_kinase_CS"/>
</dbReference>
<dbReference type="PANTHER" id="PTHR23117">
    <property type="entry name" value="GUANYLATE KINASE-RELATED"/>
    <property type="match status" value="1"/>
</dbReference>
<dbReference type="SMART" id="SM00072">
    <property type="entry name" value="GuKc"/>
    <property type="match status" value="1"/>
</dbReference>
<keyword evidence="5 9" id="KW-0547">Nucleotide-binding</keyword>
<proteinExistence type="inferred from homology"/>
<evidence type="ECO:0000313" key="11">
    <source>
        <dbReference type="EMBL" id="ESR27230.1"/>
    </source>
</evidence>
<keyword evidence="4 9" id="KW-0808">Transferase</keyword>
<dbReference type="HAMAP" id="MF_00328">
    <property type="entry name" value="Guanylate_kinase"/>
    <property type="match status" value="1"/>
</dbReference>
<feature type="binding site" evidence="9">
    <location>
        <begin position="20"/>
        <end position="27"/>
    </location>
    <ligand>
        <name>ATP</name>
        <dbReference type="ChEBI" id="CHEBI:30616"/>
    </ligand>
</feature>
<dbReference type="GO" id="GO:0005524">
    <property type="term" value="F:ATP binding"/>
    <property type="evidence" value="ECO:0007669"/>
    <property type="project" value="UniProtKB-UniRule"/>
</dbReference>
<comment type="subcellular location">
    <subcellularLocation>
        <location evidence="9">Cytoplasm</location>
    </subcellularLocation>
</comment>
<reference evidence="11 12" key="1">
    <citation type="journal article" date="2014" name="Genome Announc.">
        <title>Draft Genome Sequence of Lutibaculum baratangense Strain AMV1T, Isolated from a Mud Volcano in Andamans, India.</title>
        <authorList>
            <person name="Singh A."/>
            <person name="Sreenivas A."/>
            <person name="Sathyanarayana Reddy G."/>
            <person name="Pinnaka A.K."/>
            <person name="Shivaji S."/>
        </authorList>
    </citation>
    <scope>NUCLEOTIDE SEQUENCE [LARGE SCALE GENOMIC DNA]</scope>
    <source>
        <strain evidence="11 12">AMV1</strain>
    </source>
</reference>
<dbReference type="GO" id="GO:0005829">
    <property type="term" value="C:cytosol"/>
    <property type="evidence" value="ECO:0007669"/>
    <property type="project" value="TreeGrafter"/>
</dbReference>
<comment type="caution">
    <text evidence="11">The sequence shown here is derived from an EMBL/GenBank/DDBJ whole genome shotgun (WGS) entry which is preliminary data.</text>
</comment>
<dbReference type="PROSITE" id="PS00856">
    <property type="entry name" value="GUANYLATE_KINASE_1"/>
    <property type="match status" value="1"/>
</dbReference>
<dbReference type="NCBIfam" id="TIGR03263">
    <property type="entry name" value="guanyl_kin"/>
    <property type="match status" value="1"/>
</dbReference>
<dbReference type="Proteomes" id="UP000017819">
    <property type="component" value="Unassembled WGS sequence"/>
</dbReference>
<dbReference type="eggNOG" id="COG0194">
    <property type="taxonomic scope" value="Bacteria"/>
</dbReference>
<comment type="function">
    <text evidence="9">Essential for recycling GMP and indirectly, cGMP.</text>
</comment>
<dbReference type="PATRIC" id="fig|631454.5.peg.207"/>
<dbReference type="CDD" id="cd00071">
    <property type="entry name" value="GMPK"/>
    <property type="match status" value="1"/>
</dbReference>
<dbReference type="PANTHER" id="PTHR23117:SF13">
    <property type="entry name" value="GUANYLATE KINASE"/>
    <property type="match status" value="1"/>
</dbReference>
<dbReference type="InterPro" id="IPR017665">
    <property type="entry name" value="Guanylate_kinase"/>
</dbReference>
<comment type="catalytic activity">
    <reaction evidence="9">
        <text>GMP + ATP = GDP + ADP</text>
        <dbReference type="Rhea" id="RHEA:20780"/>
        <dbReference type="ChEBI" id="CHEBI:30616"/>
        <dbReference type="ChEBI" id="CHEBI:58115"/>
        <dbReference type="ChEBI" id="CHEBI:58189"/>
        <dbReference type="ChEBI" id="CHEBI:456216"/>
        <dbReference type="EC" id="2.7.4.8"/>
    </reaction>
</comment>
<organism evidence="11 12">
    <name type="scientific">Lutibaculum baratangense AMV1</name>
    <dbReference type="NCBI Taxonomy" id="631454"/>
    <lineage>
        <taxon>Bacteria</taxon>
        <taxon>Pseudomonadati</taxon>
        <taxon>Pseudomonadota</taxon>
        <taxon>Alphaproteobacteria</taxon>
        <taxon>Hyphomicrobiales</taxon>
        <taxon>Tepidamorphaceae</taxon>
        <taxon>Lutibaculum</taxon>
    </lineage>
</organism>
<evidence type="ECO:0000313" key="12">
    <source>
        <dbReference type="Proteomes" id="UP000017819"/>
    </source>
</evidence>
<name>V4RW17_9HYPH</name>
<dbReference type="AlphaFoldDB" id="V4RW17"/>
<evidence type="ECO:0000256" key="9">
    <source>
        <dbReference type="HAMAP-Rule" id="MF_00328"/>
    </source>
</evidence>
<dbReference type="Gene3D" id="3.40.50.300">
    <property type="entry name" value="P-loop containing nucleotide triphosphate hydrolases"/>
    <property type="match status" value="1"/>
</dbReference>
<evidence type="ECO:0000256" key="5">
    <source>
        <dbReference type="ARBA" id="ARBA00022741"/>
    </source>
</evidence>
<evidence type="ECO:0000256" key="1">
    <source>
        <dbReference type="ARBA" id="ARBA00005790"/>
    </source>
</evidence>